<organism evidence="3">
    <name type="scientific">mine drainage metagenome</name>
    <dbReference type="NCBI Taxonomy" id="410659"/>
    <lineage>
        <taxon>unclassified sequences</taxon>
        <taxon>metagenomes</taxon>
        <taxon>ecological metagenomes</taxon>
    </lineage>
</organism>
<dbReference type="EMBL" id="AUZY01002887">
    <property type="protein sequence ID" value="EQD71146.1"/>
    <property type="molecule type" value="Genomic_DNA"/>
</dbReference>
<dbReference type="PANTHER" id="PTHR46401">
    <property type="entry name" value="GLYCOSYLTRANSFERASE WBBK-RELATED"/>
    <property type="match status" value="1"/>
</dbReference>
<gene>
    <name evidence="3" type="ORF">B1B_04616</name>
</gene>
<dbReference type="GO" id="GO:0016757">
    <property type="term" value="F:glycosyltransferase activity"/>
    <property type="evidence" value="ECO:0007669"/>
    <property type="project" value="UniProtKB-KW"/>
</dbReference>
<feature type="non-terminal residue" evidence="3">
    <location>
        <position position="84"/>
    </location>
</feature>
<sequence length="84" mass="9158">MIGGDFESDSIERRFRSAVAKEGLTGAITLFGHLSEEAKQDLLSASKLFVFPSYEEGWSLAVMEAAAYGCVPVVYDLPAYDYLG</sequence>
<protein>
    <submittedName>
        <fullName evidence="3">Glycosyl transferase group 1</fullName>
        <ecNumber evidence="3">2.4.-.-</ecNumber>
    </submittedName>
</protein>
<accession>T1BE20</accession>
<dbReference type="PANTHER" id="PTHR46401:SF2">
    <property type="entry name" value="GLYCOSYLTRANSFERASE WBBK-RELATED"/>
    <property type="match status" value="1"/>
</dbReference>
<dbReference type="AlphaFoldDB" id="T1BE20"/>
<evidence type="ECO:0000256" key="1">
    <source>
        <dbReference type="ARBA" id="ARBA00022679"/>
    </source>
</evidence>
<keyword evidence="1 3" id="KW-0808">Transferase</keyword>
<evidence type="ECO:0000313" key="3">
    <source>
        <dbReference type="EMBL" id="EQD71146.1"/>
    </source>
</evidence>
<proteinExistence type="predicted"/>
<comment type="caution">
    <text evidence="3">The sequence shown here is derived from an EMBL/GenBank/DDBJ whole genome shotgun (WGS) entry which is preliminary data.</text>
</comment>
<reference evidence="3" key="1">
    <citation type="submission" date="2013-08" db="EMBL/GenBank/DDBJ databases">
        <authorList>
            <person name="Mendez C."/>
            <person name="Richter M."/>
            <person name="Ferrer M."/>
            <person name="Sanchez J."/>
        </authorList>
    </citation>
    <scope>NUCLEOTIDE SEQUENCE</scope>
</reference>
<feature type="domain" description="Glycosyl transferase family 1" evidence="2">
    <location>
        <begin position="12"/>
        <end position="78"/>
    </location>
</feature>
<dbReference type="Gene3D" id="3.40.50.2000">
    <property type="entry name" value="Glycogen Phosphorylase B"/>
    <property type="match status" value="1"/>
</dbReference>
<dbReference type="EC" id="2.4.-.-" evidence="3"/>
<dbReference type="SUPFAM" id="SSF53756">
    <property type="entry name" value="UDP-Glycosyltransferase/glycogen phosphorylase"/>
    <property type="match status" value="1"/>
</dbReference>
<name>T1BE20_9ZZZZ</name>
<keyword evidence="3" id="KW-0328">Glycosyltransferase</keyword>
<evidence type="ECO:0000259" key="2">
    <source>
        <dbReference type="Pfam" id="PF00534"/>
    </source>
</evidence>
<dbReference type="Pfam" id="PF00534">
    <property type="entry name" value="Glycos_transf_1"/>
    <property type="match status" value="1"/>
</dbReference>
<dbReference type="InterPro" id="IPR001296">
    <property type="entry name" value="Glyco_trans_1"/>
</dbReference>
<reference evidence="3" key="2">
    <citation type="journal article" date="2014" name="ISME J.">
        <title>Microbial stratification in low pH oxic and suboxic macroscopic growths along an acid mine drainage.</title>
        <authorList>
            <person name="Mendez-Garcia C."/>
            <person name="Mesa V."/>
            <person name="Sprenger R.R."/>
            <person name="Richter M."/>
            <person name="Diez M.S."/>
            <person name="Solano J."/>
            <person name="Bargiela R."/>
            <person name="Golyshina O.V."/>
            <person name="Manteca A."/>
            <person name="Ramos J.L."/>
            <person name="Gallego J.R."/>
            <person name="Llorente I."/>
            <person name="Martins Dos Santos V.A."/>
            <person name="Jensen O.N."/>
            <person name="Pelaez A.I."/>
            <person name="Sanchez J."/>
            <person name="Ferrer M."/>
        </authorList>
    </citation>
    <scope>NUCLEOTIDE SEQUENCE</scope>
</reference>